<evidence type="ECO:0000256" key="3">
    <source>
        <dbReference type="ARBA" id="ARBA00022729"/>
    </source>
</evidence>
<evidence type="ECO:0000313" key="8">
    <source>
        <dbReference type="Proteomes" id="UP000501466"/>
    </source>
</evidence>
<dbReference type="Gene3D" id="3.40.190.10">
    <property type="entry name" value="Periplasmic binding protein-like II"/>
    <property type="match status" value="2"/>
</dbReference>
<dbReference type="Pfam" id="PF01464">
    <property type="entry name" value="SLT"/>
    <property type="match status" value="1"/>
</dbReference>
<gene>
    <name evidence="7" type="ORF">THMIRHAT_17470</name>
</gene>
<dbReference type="Gene3D" id="1.10.530.10">
    <property type="match status" value="1"/>
</dbReference>
<dbReference type="RefSeq" id="WP_173291757.1">
    <property type="nucleotide sequence ID" value="NZ_AP021888.1"/>
</dbReference>
<evidence type="ECO:0000256" key="4">
    <source>
        <dbReference type="ARBA" id="ARBA00023237"/>
    </source>
</evidence>
<dbReference type="InterPro" id="IPR008258">
    <property type="entry name" value="Transglycosylase_SLT_dom_1"/>
</dbReference>
<evidence type="ECO:0000256" key="5">
    <source>
        <dbReference type="SAM" id="SignalP"/>
    </source>
</evidence>
<dbReference type="InterPro" id="IPR023346">
    <property type="entry name" value="Lysozyme-like_dom_sf"/>
</dbReference>
<proteinExistence type="inferred from homology"/>
<evidence type="ECO:0000259" key="6">
    <source>
        <dbReference type="SMART" id="SM00062"/>
    </source>
</evidence>
<dbReference type="SUPFAM" id="SSF53955">
    <property type="entry name" value="Lysozyme-like"/>
    <property type="match status" value="1"/>
</dbReference>
<dbReference type="SMART" id="SM00062">
    <property type="entry name" value="PBPb"/>
    <property type="match status" value="1"/>
</dbReference>
<dbReference type="CDD" id="cd01009">
    <property type="entry name" value="PBP2_YfhD_N"/>
    <property type="match status" value="1"/>
</dbReference>
<keyword evidence="8" id="KW-1185">Reference proteome</keyword>
<feature type="chain" id="PRO_5026161038" evidence="5">
    <location>
        <begin position="31"/>
        <end position="514"/>
    </location>
</feature>
<feature type="signal peptide" evidence="5">
    <location>
        <begin position="1"/>
        <end position="30"/>
    </location>
</feature>
<dbReference type="PANTHER" id="PTHR35936">
    <property type="entry name" value="MEMBRANE-BOUND LYTIC MUREIN TRANSGLYCOSYLASE F"/>
    <property type="match status" value="1"/>
</dbReference>
<dbReference type="EMBL" id="AP021888">
    <property type="protein sequence ID" value="BBP44001.1"/>
    <property type="molecule type" value="Genomic_DNA"/>
</dbReference>
<evidence type="ECO:0000313" key="7">
    <source>
        <dbReference type="EMBL" id="BBP44001.1"/>
    </source>
</evidence>
<comment type="subcellular location">
    <subcellularLocation>
        <location evidence="1">Cell outer membrane</location>
        <topology evidence="1">Peripheral membrane protein</topology>
    </subcellularLocation>
</comment>
<dbReference type="PANTHER" id="PTHR35936:SF19">
    <property type="entry name" value="AMINO-ACID-BINDING PROTEIN YXEM-RELATED"/>
    <property type="match status" value="1"/>
</dbReference>
<accession>A0A6F8PPF4</accession>
<dbReference type="Proteomes" id="UP000501466">
    <property type="component" value="Chromosome"/>
</dbReference>
<feature type="domain" description="Solute-binding protein family 3/N-terminal" evidence="6">
    <location>
        <begin position="71"/>
        <end position="313"/>
    </location>
</feature>
<reference evidence="8" key="1">
    <citation type="submission" date="2019-11" db="EMBL/GenBank/DDBJ databases">
        <title>Isolation and characterization of two novel species in the genus Thiomicrorhabdus.</title>
        <authorList>
            <person name="Mochizuki J."/>
            <person name="Kojima H."/>
            <person name="Fukui M."/>
        </authorList>
    </citation>
    <scope>NUCLEOTIDE SEQUENCE [LARGE SCALE GENOMIC DNA]</scope>
    <source>
        <strain evidence="8">AkT22</strain>
    </source>
</reference>
<evidence type="ECO:0000256" key="2">
    <source>
        <dbReference type="ARBA" id="ARBA00010333"/>
    </source>
</evidence>
<dbReference type="GO" id="GO:0009279">
    <property type="term" value="C:cell outer membrane"/>
    <property type="evidence" value="ECO:0007669"/>
    <property type="project" value="UniProtKB-SubCell"/>
</dbReference>
<comment type="similarity">
    <text evidence="2">Belongs to the bacterial solute-binding protein 3 family.</text>
</comment>
<evidence type="ECO:0000256" key="1">
    <source>
        <dbReference type="ARBA" id="ARBA00004339"/>
    </source>
</evidence>
<dbReference type="InterPro" id="IPR001638">
    <property type="entry name" value="Solute-binding_3/MltF_N"/>
</dbReference>
<dbReference type="Pfam" id="PF00497">
    <property type="entry name" value="SBP_bac_3"/>
    <property type="match status" value="1"/>
</dbReference>
<keyword evidence="4" id="KW-0998">Cell outer membrane</keyword>
<protein>
    <submittedName>
        <fullName evidence="7">Peptidoglycan lytic exotransglycosylase</fullName>
    </submittedName>
</protein>
<name>A0A6F8PPF4_9GAMM</name>
<sequence length="514" mass="59174">MPLENNKKHCPCFSIVLPIFLLLISNLAFSATNSAANNQNLKPIQDIPISITKRIQEPFFGDLKALRERRIIRVLVSYNRTNFFVTEKGYRGSEYDLLKGYENYLNRGPLKQRYQTQLVFIPLPFQDLLTQLQAGKGDMVASGITVIPERKTLIDFTEPYIFNVREILVSNKNAPPIKSLQDLSGKQIVVVANSSYIIHLEAFNQALARLALQPIEIIKADALLEAEDILEMVNAGIYDYTVSDNHIALVWGKILDNMEVHQDIIFHYEGKIAWAINKNKPELKKSLDTFIENHAKQGRLLGNSVYKKYFEETYWIKKPLTHNLLSKVDCLKTYFQLYGDFYGFDWHLLAAQGYQESHFEQNKKSPRGAIGIMQIKPSTAREKYIKINNIHLVENNIHAGVKYMAFLRDVYFQGDQYTPEDKVNFALAAYNAGPNRIRNFQALAQEAGLDPHKWFYNVENIARSRVGQETVNYVANIQKTKLFLRASKELDFKRQLHLDKLTEAHQENLAQQQP</sequence>
<keyword evidence="3 5" id="KW-0732">Signal</keyword>
<dbReference type="CDD" id="cd13403">
    <property type="entry name" value="MLTF-like"/>
    <property type="match status" value="1"/>
</dbReference>
<dbReference type="AlphaFoldDB" id="A0A6F8PPF4"/>
<dbReference type="KEGG" id="tzo:THMIRHAT_17470"/>
<keyword evidence="4" id="KW-0472">Membrane</keyword>
<dbReference type="SUPFAM" id="SSF53850">
    <property type="entry name" value="Periplasmic binding protein-like II"/>
    <property type="match status" value="1"/>
</dbReference>
<organism evidence="7 8">
    <name type="scientific">Thiosulfativibrio zosterae</name>
    <dbReference type="NCBI Taxonomy" id="2675053"/>
    <lineage>
        <taxon>Bacteria</taxon>
        <taxon>Pseudomonadati</taxon>
        <taxon>Pseudomonadota</taxon>
        <taxon>Gammaproteobacteria</taxon>
        <taxon>Thiotrichales</taxon>
        <taxon>Piscirickettsiaceae</taxon>
        <taxon>Thiosulfativibrio</taxon>
    </lineage>
</organism>